<evidence type="ECO:0000256" key="2">
    <source>
        <dbReference type="ARBA" id="ARBA00022801"/>
    </source>
</evidence>
<feature type="chain" id="PRO_5014606514" evidence="4">
    <location>
        <begin position="21"/>
        <end position="802"/>
    </location>
</feature>
<dbReference type="InterPro" id="IPR051913">
    <property type="entry name" value="GH2_Domain-Containing"/>
</dbReference>
<dbReference type="Gene3D" id="3.20.20.80">
    <property type="entry name" value="Glycosidases"/>
    <property type="match status" value="1"/>
</dbReference>
<dbReference type="AlphaFoldDB" id="A0A2N3HUK1"/>
<dbReference type="InterPro" id="IPR006103">
    <property type="entry name" value="Glyco_hydro_2_cat"/>
</dbReference>
<keyword evidence="3" id="KW-0326">Glycosidase</keyword>
<name>A0A2N3HUK1_9BACT</name>
<dbReference type="InterPro" id="IPR006101">
    <property type="entry name" value="Glyco_hydro_2"/>
</dbReference>
<dbReference type="Proteomes" id="UP000233535">
    <property type="component" value="Unassembled WGS sequence"/>
</dbReference>
<dbReference type="SUPFAM" id="SSF51445">
    <property type="entry name" value="(Trans)glycosidases"/>
    <property type="match status" value="1"/>
</dbReference>
<dbReference type="SUPFAM" id="SSF49303">
    <property type="entry name" value="beta-Galactosidase/glucuronidase domain"/>
    <property type="match status" value="1"/>
</dbReference>
<evidence type="ECO:0000256" key="1">
    <source>
        <dbReference type="ARBA" id="ARBA00007401"/>
    </source>
</evidence>
<organism evidence="10 11">
    <name type="scientific">Labilibaculum filiforme</name>
    <dbReference type="NCBI Taxonomy" id="1940526"/>
    <lineage>
        <taxon>Bacteria</taxon>
        <taxon>Pseudomonadati</taxon>
        <taxon>Bacteroidota</taxon>
        <taxon>Bacteroidia</taxon>
        <taxon>Marinilabiliales</taxon>
        <taxon>Marinifilaceae</taxon>
        <taxon>Labilibaculum</taxon>
    </lineage>
</organism>
<evidence type="ECO:0000259" key="9">
    <source>
        <dbReference type="Pfam" id="PF22666"/>
    </source>
</evidence>
<dbReference type="Gene3D" id="2.60.120.260">
    <property type="entry name" value="Galactose-binding domain-like"/>
    <property type="match status" value="1"/>
</dbReference>
<reference evidence="10 11" key="1">
    <citation type="journal article" date="2017" name="Front. Microbiol.">
        <title>Labilibaculum manganireducens gen. nov., sp. nov. and Labilibaculum filiforme sp. nov., Novel Bacteroidetes Isolated from Subsurface Sediments of the Baltic Sea.</title>
        <authorList>
            <person name="Vandieken V."/>
            <person name="Marshall I.P."/>
            <person name="Niemann H."/>
            <person name="Engelen B."/>
            <person name="Cypionka H."/>
        </authorList>
    </citation>
    <scope>NUCLEOTIDE SEQUENCE [LARGE SCALE GENOMIC DNA]</scope>
    <source>
        <strain evidence="10 11">59.16B</strain>
    </source>
</reference>
<feature type="domain" description="Glycoside hydrolase family 2" evidence="8">
    <location>
        <begin position="709"/>
        <end position="800"/>
    </location>
</feature>
<evidence type="ECO:0000313" key="10">
    <source>
        <dbReference type="EMBL" id="PKQ61732.1"/>
    </source>
</evidence>
<dbReference type="GO" id="GO:0004553">
    <property type="term" value="F:hydrolase activity, hydrolyzing O-glycosyl compounds"/>
    <property type="evidence" value="ECO:0007669"/>
    <property type="project" value="InterPro"/>
</dbReference>
<dbReference type="Gene3D" id="2.60.40.10">
    <property type="entry name" value="Immunoglobulins"/>
    <property type="match status" value="3"/>
</dbReference>
<dbReference type="SUPFAM" id="SSF49785">
    <property type="entry name" value="Galactose-binding domain-like"/>
    <property type="match status" value="1"/>
</dbReference>
<dbReference type="GO" id="GO:0005975">
    <property type="term" value="P:carbohydrate metabolic process"/>
    <property type="evidence" value="ECO:0007669"/>
    <property type="project" value="InterPro"/>
</dbReference>
<evidence type="ECO:0000256" key="3">
    <source>
        <dbReference type="ARBA" id="ARBA00023295"/>
    </source>
</evidence>
<dbReference type="InterPro" id="IPR036156">
    <property type="entry name" value="Beta-gal/glucu_dom_sf"/>
</dbReference>
<dbReference type="InterPro" id="IPR054593">
    <property type="entry name" value="Beta-mannosidase-like_N2"/>
</dbReference>
<dbReference type="Pfam" id="PF00703">
    <property type="entry name" value="Glyco_hydro_2"/>
    <property type="match status" value="1"/>
</dbReference>
<dbReference type="InterPro" id="IPR017853">
    <property type="entry name" value="GH"/>
</dbReference>
<feature type="domain" description="Glycoside hydrolase family 2 immunoglobulin-like beta-sandwich" evidence="5">
    <location>
        <begin position="193"/>
        <end position="292"/>
    </location>
</feature>
<feature type="signal peptide" evidence="4">
    <location>
        <begin position="1"/>
        <end position="20"/>
    </location>
</feature>
<dbReference type="RefSeq" id="WP_101262271.1">
    <property type="nucleotide sequence ID" value="NZ_MVDD01000012.1"/>
</dbReference>
<dbReference type="InterPro" id="IPR023232">
    <property type="entry name" value="Glyco_hydro_2_AS"/>
</dbReference>
<dbReference type="PANTHER" id="PTHR42732:SF1">
    <property type="entry name" value="BETA-MANNOSIDASE"/>
    <property type="match status" value="1"/>
</dbReference>
<evidence type="ECO:0000313" key="11">
    <source>
        <dbReference type="Proteomes" id="UP000233535"/>
    </source>
</evidence>
<sequence>MKLKQLLLIVICSTFLSAYSSNKTESRKRINFNSDWKFLLEDKKEFCSEEYDDSSWRTINLPHDWSVEAEFSKENSGRNAWLPGGIAWYRKTFELPANYDGKNIEIQFDGIYKNASIWVNNHPVGQQHDGYTSFYFEISELLKFGESNTIAVRVDNSVQPNCRWYSGSGIYRNTWLTISNKTHVATWGTFISTPSIDKEKAHVEIITTIKNLDVKKNLNLETVIYDPQGNKVISSSSEIEMERYRDTDIKQELVIPNPQLWELEDTKLYTAISIITSDKGIEDEYKTTFGVREITFDAEKGFFLNGKNMKMKGICLHHEAGSLGAAVPKAVWRRRLLKLKSIGCNAIRTAHNPTSVEFLDLCDELGLLVMDEFVDKWENPYKKPTDKKDPFFDVPFADQHFSSEWKKNFGQTIRRDRNHPSVIIWSVGNENHAPGSAEENHGMKKYGAFVRSIDPTRPVISGMERGRDKAVADKVNDIIETCEYMDLIALNYGEQWCKLIADKKPGKAYVSTESYVYFNSALEKRFANIERSPWLDVLDNDNNMGLFLWVGIDYLGESKSWPHLGSTSGLLTAAGFRKNSSYLYEAFWSDKPMVHLEVYERDADDFSKTGRWGWPQMNEKWNFPKDSVLDVVTYTNCETVDLYLNNKKLGSQKLADFPNWIVKWRKISHKAGTLRAVGKINGKVVCESELHTTSKAHHIILNSDLQNPKANDLVHIEISLSDKKGNRVSIDDKELQFELEGDGEIIALDNGDNSNSYLFRNKKSRSTHKGRCLCIVKLGSNRTQKLKLTVSGNDLKASSIAF</sequence>
<keyword evidence="11" id="KW-1185">Reference proteome</keyword>
<dbReference type="PANTHER" id="PTHR42732">
    <property type="entry name" value="BETA-GALACTOSIDASE"/>
    <property type="match status" value="1"/>
</dbReference>
<dbReference type="Pfam" id="PF16355">
    <property type="entry name" value="DUF4982"/>
    <property type="match status" value="1"/>
</dbReference>
<comment type="caution">
    <text evidence="10">The sequence shown here is derived from an EMBL/GenBank/DDBJ whole genome shotgun (WGS) entry which is preliminary data.</text>
</comment>
<dbReference type="PROSITE" id="PS00608">
    <property type="entry name" value="GLYCOSYL_HYDROL_F2_2"/>
    <property type="match status" value="1"/>
</dbReference>
<evidence type="ECO:0000259" key="5">
    <source>
        <dbReference type="Pfam" id="PF00703"/>
    </source>
</evidence>
<evidence type="ECO:0000256" key="4">
    <source>
        <dbReference type="SAM" id="SignalP"/>
    </source>
</evidence>
<dbReference type="InterPro" id="IPR008979">
    <property type="entry name" value="Galactose-bd-like_sf"/>
</dbReference>
<dbReference type="EMBL" id="MVDD01000012">
    <property type="protein sequence ID" value="PKQ61732.1"/>
    <property type="molecule type" value="Genomic_DNA"/>
</dbReference>
<dbReference type="Pfam" id="PF02836">
    <property type="entry name" value="Glyco_hydro_2_C"/>
    <property type="match status" value="1"/>
</dbReference>
<evidence type="ECO:0000259" key="8">
    <source>
        <dbReference type="Pfam" id="PF18565"/>
    </source>
</evidence>
<dbReference type="Pfam" id="PF22666">
    <property type="entry name" value="Glyco_hydro_2_N2"/>
    <property type="match status" value="1"/>
</dbReference>
<comment type="similarity">
    <text evidence="1">Belongs to the glycosyl hydrolase 2 family.</text>
</comment>
<keyword evidence="2 10" id="KW-0378">Hydrolase</keyword>
<feature type="domain" description="DUF4982" evidence="7">
    <location>
        <begin position="628"/>
        <end position="686"/>
    </location>
</feature>
<protein>
    <submittedName>
        <fullName evidence="10">Glycoside hydrolase family 2</fullName>
    </submittedName>
</protein>
<evidence type="ECO:0000259" key="6">
    <source>
        <dbReference type="Pfam" id="PF02836"/>
    </source>
</evidence>
<feature type="domain" description="Beta-mannosidase-like galactose-binding" evidence="9">
    <location>
        <begin position="71"/>
        <end position="161"/>
    </location>
</feature>
<dbReference type="InterPro" id="IPR013783">
    <property type="entry name" value="Ig-like_fold"/>
</dbReference>
<dbReference type="InterPro" id="IPR006102">
    <property type="entry name" value="Ig-like_GH2"/>
</dbReference>
<gene>
    <name evidence="10" type="ORF">BZG02_15025</name>
</gene>
<dbReference type="OrthoDB" id="9801077at2"/>
<keyword evidence="4" id="KW-0732">Signal</keyword>
<dbReference type="Pfam" id="PF18565">
    <property type="entry name" value="Glyco_hydro2_C5"/>
    <property type="match status" value="1"/>
</dbReference>
<accession>A0A2N3HUK1</accession>
<feature type="domain" description="Glycoside hydrolase family 2 catalytic" evidence="6">
    <location>
        <begin position="300"/>
        <end position="513"/>
    </location>
</feature>
<proteinExistence type="inferred from homology"/>
<evidence type="ECO:0000259" key="7">
    <source>
        <dbReference type="Pfam" id="PF16355"/>
    </source>
</evidence>
<dbReference type="InterPro" id="IPR032311">
    <property type="entry name" value="DUF4982"/>
</dbReference>
<dbReference type="PRINTS" id="PR00132">
    <property type="entry name" value="GLHYDRLASE2"/>
</dbReference>
<dbReference type="InterPro" id="IPR040605">
    <property type="entry name" value="Glyco_hydro2_dom5"/>
</dbReference>